<dbReference type="InterPro" id="IPR009706">
    <property type="entry name" value="DUF1287"/>
</dbReference>
<accession>A0ABS7Y896</accession>
<proteinExistence type="predicted"/>
<dbReference type="Pfam" id="PF06940">
    <property type="entry name" value="DUF1287"/>
    <property type="match status" value="1"/>
</dbReference>
<reference evidence="1 2" key="1">
    <citation type="submission" date="2021-07" db="EMBL/GenBank/DDBJ databases">
        <title>Characterization of Violacein-producing bacteria and related species.</title>
        <authorList>
            <person name="Wilson H.S."/>
            <person name="De Leon M.E."/>
        </authorList>
    </citation>
    <scope>NUCLEOTIDE SEQUENCE [LARGE SCALE GENOMIC DNA]</scope>
    <source>
        <strain evidence="1 2">HSC-2F05</strain>
    </source>
</reference>
<evidence type="ECO:0000313" key="1">
    <source>
        <dbReference type="EMBL" id="MCA1855171.1"/>
    </source>
</evidence>
<comment type="caution">
    <text evidence="1">The sequence shown here is derived from an EMBL/GenBank/DDBJ whole genome shotgun (WGS) entry which is preliminary data.</text>
</comment>
<gene>
    <name evidence="1" type="ORF">LE190_04415</name>
</gene>
<sequence length="195" mass="21138">MPGFFAVLPARAAPAADVAAAAREQIGVTVLYDPSYRQLAYPGGDVPIERGVCTDVVVRAFRRIGIDLQALVHRDMRAAWKTYPHPAGWGSTRPDPNIDHRRVPNLATFFARHGQSLPPSRTPADYAPGDIVTWTVPPGLPHIGLVADLRSPAGVPLVIHNIGAGTRMENRLFAWPLTGHYRYPAPASRITGGSR</sequence>
<dbReference type="PIRSF" id="PIRSF011444">
    <property type="entry name" value="DUF1287"/>
    <property type="match status" value="1"/>
</dbReference>
<dbReference type="RefSeq" id="WP_225237551.1">
    <property type="nucleotide sequence ID" value="NZ_JAHYBX010000001.1"/>
</dbReference>
<dbReference type="Proteomes" id="UP001198602">
    <property type="component" value="Unassembled WGS sequence"/>
</dbReference>
<name>A0ABS7Y896_9BURK</name>
<dbReference type="EMBL" id="JAHYBX010000001">
    <property type="protein sequence ID" value="MCA1855171.1"/>
    <property type="molecule type" value="Genomic_DNA"/>
</dbReference>
<protein>
    <submittedName>
        <fullName evidence="1">DUF1287 domain-containing protein</fullName>
    </submittedName>
</protein>
<evidence type="ECO:0000313" key="2">
    <source>
        <dbReference type="Proteomes" id="UP001198602"/>
    </source>
</evidence>
<keyword evidence="2" id="KW-1185">Reference proteome</keyword>
<organism evidence="1 2">
    <name type="scientific">Massilia hydrophila</name>
    <dbReference type="NCBI Taxonomy" id="3044279"/>
    <lineage>
        <taxon>Bacteria</taxon>
        <taxon>Pseudomonadati</taxon>
        <taxon>Pseudomonadota</taxon>
        <taxon>Betaproteobacteria</taxon>
        <taxon>Burkholderiales</taxon>
        <taxon>Oxalobacteraceae</taxon>
        <taxon>Telluria group</taxon>
        <taxon>Massilia</taxon>
    </lineage>
</organism>